<gene>
    <name evidence="5" type="ORF">KSZ_11980</name>
</gene>
<dbReference type="PANTHER" id="PTHR23073">
    <property type="entry name" value="26S PROTEASOME REGULATORY SUBUNIT"/>
    <property type="match status" value="1"/>
</dbReference>
<dbReference type="InterPro" id="IPR003593">
    <property type="entry name" value="AAA+_ATPase"/>
</dbReference>
<feature type="domain" description="AAA+ ATPase" evidence="4">
    <location>
        <begin position="247"/>
        <end position="367"/>
    </location>
</feature>
<comment type="similarity">
    <text evidence="1">Belongs to the AAA ATPase family.</text>
</comment>
<dbReference type="SUPFAM" id="SSF52540">
    <property type="entry name" value="P-loop containing nucleoside triphosphate hydrolases"/>
    <property type="match status" value="2"/>
</dbReference>
<protein>
    <submittedName>
        <fullName evidence="5">ATPase AAA</fullName>
    </submittedName>
</protein>
<dbReference type="InterPro" id="IPR050221">
    <property type="entry name" value="26S_Proteasome_ATPase"/>
</dbReference>
<keyword evidence="6" id="KW-1185">Reference proteome</keyword>
<dbReference type="InterPro" id="IPR054472">
    <property type="entry name" value="WHD"/>
</dbReference>
<dbReference type="Pfam" id="PF22977">
    <property type="entry name" value="WHD"/>
    <property type="match status" value="1"/>
</dbReference>
<dbReference type="Pfam" id="PF00004">
    <property type="entry name" value="AAA"/>
    <property type="match status" value="2"/>
</dbReference>
<dbReference type="RefSeq" id="WP_201360877.1">
    <property type="nucleotide sequence ID" value="NZ_BNJJ01000003.1"/>
</dbReference>
<name>A0ABQ3VAL8_9CHLR</name>
<dbReference type="Proteomes" id="UP000635565">
    <property type="component" value="Unassembled WGS sequence"/>
</dbReference>
<sequence>MEVSSTSLQANKRRADLGSLLAALQRLDDLLERACAIVQEIAGPERANDPFRGLHISHEKVVQLLATPPAASLLYVEKNQRPSFSEQGDNTGSLVWLIKEFDLSPFDVDVLMIALAPELDLRYEQLYAYLQDDVTRKLPGVDLVLNLLCATPESKLTCLARFGPGSPLIRHGLLHLIPDPNQLQPSLLSHFLRLDEQLVHLLLAQPDVSPSLASFCYLSTGMEHSERNEELSNIPVTLVQQSLKEQYPLRLFFHGQRGTGKLRVAKTLAAKLFKPLLVVDLSGTLNTNDSLELLFNRVFREAQFQEALLYLDNLDRLSADEHALQALLAALAESKMITILAGTQSHIPIPVQSRYTASDVIFVHFPAPAFSERRRYWQMCLGDRTALLETQDLDDLATSFRLTAEQIRDAVTSACNAAIWRAATQNTLPAAEQGSALLSAQPAREDLFAAARRQSSHDIEVLTRKIEPGYTWDDIVLPADQLAQLREICNQVRYRHIVYGKWGFDSKMHLGKDLNVLFSGLPGTGKTMAAEVIAHELALDLYKIDLSHVVSKYIGETEKNLDRIFTASESTNAILFFDEADTLFGKRSQVHDAHDRYANIEVGYLLQKMEEYDGIAILATNMRNNMDDSFIRRLKFSIEFPFPDEPYRYRIWQGHFPAAAPMSDDIDFTFLARQFKLAGGNIRNIVLNASFLAAGDEKCIHMKHLILAARREFQKMGKTCTEAIFGKYFPLIQEQ</sequence>
<proteinExistence type="inferred from homology"/>
<evidence type="ECO:0000256" key="2">
    <source>
        <dbReference type="ARBA" id="ARBA00022741"/>
    </source>
</evidence>
<dbReference type="EMBL" id="BNJJ01000003">
    <property type="protein sequence ID" value="GHO83192.1"/>
    <property type="molecule type" value="Genomic_DNA"/>
</dbReference>
<dbReference type="InterPro" id="IPR027417">
    <property type="entry name" value="P-loop_NTPase"/>
</dbReference>
<dbReference type="InterPro" id="IPR003959">
    <property type="entry name" value="ATPase_AAA_core"/>
</dbReference>
<feature type="domain" description="AAA+ ATPase" evidence="4">
    <location>
        <begin position="512"/>
        <end position="644"/>
    </location>
</feature>
<evidence type="ECO:0000313" key="5">
    <source>
        <dbReference type="EMBL" id="GHO83192.1"/>
    </source>
</evidence>
<organism evidence="5 6">
    <name type="scientific">Dictyobacter formicarum</name>
    <dbReference type="NCBI Taxonomy" id="2778368"/>
    <lineage>
        <taxon>Bacteria</taxon>
        <taxon>Bacillati</taxon>
        <taxon>Chloroflexota</taxon>
        <taxon>Ktedonobacteria</taxon>
        <taxon>Ktedonobacterales</taxon>
        <taxon>Dictyobacteraceae</taxon>
        <taxon>Dictyobacter</taxon>
    </lineage>
</organism>
<dbReference type="SMART" id="SM00382">
    <property type="entry name" value="AAA"/>
    <property type="match status" value="2"/>
</dbReference>
<evidence type="ECO:0000313" key="6">
    <source>
        <dbReference type="Proteomes" id="UP000635565"/>
    </source>
</evidence>
<evidence type="ECO:0000256" key="1">
    <source>
        <dbReference type="ARBA" id="ARBA00006914"/>
    </source>
</evidence>
<evidence type="ECO:0000256" key="3">
    <source>
        <dbReference type="ARBA" id="ARBA00022840"/>
    </source>
</evidence>
<reference evidence="5 6" key="1">
    <citation type="journal article" date="2021" name="Int. J. Syst. Evol. Microbiol.">
        <title>Reticulibacter mediterranei gen. nov., sp. nov., within the new family Reticulibacteraceae fam. nov., and Ktedonospora formicarum gen. nov., sp. nov., Ktedonobacter robiniae sp. nov., Dictyobacter formicarum sp. nov. and Dictyobacter arantiisoli sp. nov., belonging to the class Ktedonobacteria.</title>
        <authorList>
            <person name="Yabe S."/>
            <person name="Zheng Y."/>
            <person name="Wang C.M."/>
            <person name="Sakai Y."/>
            <person name="Abe K."/>
            <person name="Yokota A."/>
            <person name="Donadio S."/>
            <person name="Cavaletti L."/>
            <person name="Monciardini P."/>
        </authorList>
    </citation>
    <scope>NUCLEOTIDE SEQUENCE [LARGE SCALE GENOMIC DNA]</scope>
    <source>
        <strain evidence="5 6">SOSP1-9</strain>
    </source>
</reference>
<dbReference type="Gene3D" id="3.40.50.300">
    <property type="entry name" value="P-loop containing nucleotide triphosphate hydrolases"/>
    <property type="match status" value="2"/>
</dbReference>
<keyword evidence="2" id="KW-0547">Nucleotide-binding</keyword>
<accession>A0ABQ3VAL8</accession>
<evidence type="ECO:0000259" key="4">
    <source>
        <dbReference type="SMART" id="SM00382"/>
    </source>
</evidence>
<comment type="caution">
    <text evidence="5">The sequence shown here is derived from an EMBL/GenBank/DDBJ whole genome shotgun (WGS) entry which is preliminary data.</text>
</comment>
<dbReference type="CDD" id="cd19481">
    <property type="entry name" value="RecA-like_protease"/>
    <property type="match status" value="1"/>
</dbReference>
<keyword evidence="3" id="KW-0067">ATP-binding</keyword>